<organism evidence="2 3">
    <name type="scientific">Dendrobium thyrsiflorum</name>
    <name type="common">Pinecone-like raceme dendrobium</name>
    <name type="synonym">Orchid</name>
    <dbReference type="NCBI Taxonomy" id="117978"/>
    <lineage>
        <taxon>Eukaryota</taxon>
        <taxon>Viridiplantae</taxon>
        <taxon>Streptophyta</taxon>
        <taxon>Embryophyta</taxon>
        <taxon>Tracheophyta</taxon>
        <taxon>Spermatophyta</taxon>
        <taxon>Magnoliopsida</taxon>
        <taxon>Liliopsida</taxon>
        <taxon>Asparagales</taxon>
        <taxon>Orchidaceae</taxon>
        <taxon>Epidendroideae</taxon>
        <taxon>Malaxideae</taxon>
        <taxon>Dendrobiinae</taxon>
        <taxon>Dendrobium</taxon>
    </lineage>
</organism>
<feature type="compositionally biased region" description="Basic residues" evidence="1">
    <location>
        <begin position="93"/>
        <end position="107"/>
    </location>
</feature>
<proteinExistence type="predicted"/>
<accession>A0ABD0VV57</accession>
<keyword evidence="3" id="KW-1185">Reference proteome</keyword>
<reference evidence="2 3" key="1">
    <citation type="journal article" date="2024" name="Plant Biotechnol. J.">
        <title>Dendrobium thyrsiflorum genome and its molecular insights into genes involved in important horticultural traits.</title>
        <authorList>
            <person name="Chen B."/>
            <person name="Wang J.Y."/>
            <person name="Zheng P.J."/>
            <person name="Li K.L."/>
            <person name="Liang Y.M."/>
            <person name="Chen X.F."/>
            <person name="Zhang C."/>
            <person name="Zhao X."/>
            <person name="He X."/>
            <person name="Zhang G.Q."/>
            <person name="Liu Z.J."/>
            <person name="Xu Q."/>
        </authorList>
    </citation>
    <scope>NUCLEOTIDE SEQUENCE [LARGE SCALE GENOMIC DNA]</scope>
    <source>
        <strain evidence="2">GZMU011</strain>
    </source>
</reference>
<dbReference type="Proteomes" id="UP001552299">
    <property type="component" value="Unassembled WGS sequence"/>
</dbReference>
<sequence>MRLPGFVIGRRYMMRIVTPRKESRCSELEMSVHRAMSRCYPFPPPGYEPKTRTGITDLPTKEKHVEKKHKKEKRDKEKRGHKEKRDKKDRIKDKHKKKKDQKHKDRKKEKDRDIGKTSEYRKAEGLSQGRNELHIKESWPKTDEGKDSKFEEELGKRTKDDGAENPMVGSFANSIQRKFEGAGTATAASRVFSVQVGSVQRRNDSSDLPIENFAISLQKEAEYICTEDTMEKERSKMHGFISSTTGMEKERSKMHGRVAVGRDTVPSRNHGISRPTERVCDLVIRKTGGSTADKMEKEKCVERSLVSNSVVPGPDRRKVLGARTLASSSLATAQRRKDVLGMPVENLSSIHGKTEVLGTSMGEIEKDIHQKVEKKNKTQVKKAEDMQWHKDSDHGVQKSKAKDKDRITKEKQNEEKLVENAEAIVHNKFRNYVKKDQVDTLNCKPLAPHRDNAIGIECVDGTMKKRKNLDTNGCIKENNERPGKIPKLTSASQTLVNGRLLPHPDNLRPDRLLENKERSPAKNSDVSLVLLPHSDSKHLSQIYTVPKMAEFPEFDDQEWLFNFHDSLQKSKTGLKAEKIPQVFAEAMRIDSADILALPYVVPF</sequence>
<evidence type="ECO:0000313" key="3">
    <source>
        <dbReference type="Proteomes" id="UP001552299"/>
    </source>
</evidence>
<feature type="compositionally biased region" description="Basic and acidic residues" evidence="1">
    <location>
        <begin position="108"/>
        <end position="124"/>
    </location>
</feature>
<feature type="region of interest" description="Disordered" evidence="1">
    <location>
        <begin position="374"/>
        <end position="410"/>
    </location>
</feature>
<evidence type="ECO:0000256" key="1">
    <source>
        <dbReference type="SAM" id="MobiDB-lite"/>
    </source>
</evidence>
<dbReference type="EMBL" id="JANQDX010000001">
    <property type="protein sequence ID" value="KAL0928473.1"/>
    <property type="molecule type" value="Genomic_DNA"/>
</dbReference>
<protein>
    <submittedName>
        <fullName evidence="2">Uncharacterized protein</fullName>
    </submittedName>
</protein>
<gene>
    <name evidence="2" type="ORF">M5K25_000357</name>
</gene>
<evidence type="ECO:0000313" key="2">
    <source>
        <dbReference type="EMBL" id="KAL0928473.1"/>
    </source>
</evidence>
<dbReference type="AlphaFoldDB" id="A0ABD0VV57"/>
<feature type="region of interest" description="Disordered" evidence="1">
    <location>
        <begin position="39"/>
        <end position="169"/>
    </location>
</feature>
<dbReference type="PANTHER" id="PTHR34660">
    <property type="entry name" value="MYB-LIKE PROTEIN X"/>
    <property type="match status" value="1"/>
</dbReference>
<comment type="caution">
    <text evidence="2">The sequence shown here is derived from an EMBL/GenBank/DDBJ whole genome shotgun (WGS) entry which is preliminary data.</text>
</comment>
<name>A0ABD0VV57_DENTH</name>
<dbReference type="PANTHER" id="PTHR34660:SF3">
    <property type="entry name" value="RRM DOMAIN-CONTAINING PROTEIN"/>
    <property type="match status" value="1"/>
</dbReference>
<feature type="compositionally biased region" description="Basic and acidic residues" evidence="1">
    <location>
        <begin position="131"/>
        <end position="162"/>
    </location>
</feature>